<evidence type="ECO:0000313" key="2">
    <source>
        <dbReference type="Proteomes" id="UP000887013"/>
    </source>
</evidence>
<gene>
    <name evidence="1" type="ORF">NPIL_681751</name>
</gene>
<protein>
    <submittedName>
        <fullName evidence="1">Uncharacterized protein</fullName>
    </submittedName>
</protein>
<dbReference type="AlphaFoldDB" id="A0A8X6PWX8"/>
<proteinExistence type="predicted"/>
<name>A0A8X6PWX8_NEPPI</name>
<comment type="caution">
    <text evidence="1">The sequence shown here is derived from an EMBL/GenBank/DDBJ whole genome shotgun (WGS) entry which is preliminary data.</text>
</comment>
<accession>A0A8X6PWX8</accession>
<organism evidence="1 2">
    <name type="scientific">Nephila pilipes</name>
    <name type="common">Giant wood spider</name>
    <name type="synonym">Nephila maculata</name>
    <dbReference type="NCBI Taxonomy" id="299642"/>
    <lineage>
        <taxon>Eukaryota</taxon>
        <taxon>Metazoa</taxon>
        <taxon>Ecdysozoa</taxon>
        <taxon>Arthropoda</taxon>
        <taxon>Chelicerata</taxon>
        <taxon>Arachnida</taxon>
        <taxon>Araneae</taxon>
        <taxon>Araneomorphae</taxon>
        <taxon>Entelegynae</taxon>
        <taxon>Araneoidea</taxon>
        <taxon>Nephilidae</taxon>
        <taxon>Nephila</taxon>
    </lineage>
</organism>
<reference evidence="1" key="1">
    <citation type="submission" date="2020-08" db="EMBL/GenBank/DDBJ databases">
        <title>Multicomponent nature underlies the extraordinary mechanical properties of spider dragline silk.</title>
        <authorList>
            <person name="Kono N."/>
            <person name="Nakamura H."/>
            <person name="Mori M."/>
            <person name="Yoshida Y."/>
            <person name="Ohtoshi R."/>
            <person name="Malay A.D."/>
            <person name="Moran D.A.P."/>
            <person name="Tomita M."/>
            <person name="Numata K."/>
            <person name="Arakawa K."/>
        </authorList>
    </citation>
    <scope>NUCLEOTIDE SEQUENCE</scope>
</reference>
<keyword evidence="2" id="KW-1185">Reference proteome</keyword>
<dbReference type="EMBL" id="BMAW01073903">
    <property type="protein sequence ID" value="GFT89809.1"/>
    <property type="molecule type" value="Genomic_DNA"/>
</dbReference>
<sequence length="91" mass="10793">MPQVLWHRANPKNGTLIEGGAEQDVSWSFQRIPGEPYVLFPKQQKAMNQIKETEMAQEALWKYKMTERKAERDAIKMERDMLKTKEIEWKA</sequence>
<evidence type="ECO:0000313" key="1">
    <source>
        <dbReference type="EMBL" id="GFT89809.1"/>
    </source>
</evidence>
<dbReference type="Proteomes" id="UP000887013">
    <property type="component" value="Unassembled WGS sequence"/>
</dbReference>